<evidence type="ECO:0000313" key="2">
    <source>
        <dbReference type="EMBL" id="KAF7289353.1"/>
    </source>
</evidence>
<dbReference type="GeneID" id="59352899"/>
<dbReference type="EMBL" id="JACAZF010000017">
    <property type="protein sequence ID" value="KAF7289353.1"/>
    <property type="molecule type" value="Genomic_DNA"/>
</dbReference>
<evidence type="ECO:0000256" key="1">
    <source>
        <dbReference type="SAM" id="MobiDB-lite"/>
    </source>
</evidence>
<accession>A0A8H6VTC9</accession>
<proteinExistence type="predicted"/>
<dbReference type="OrthoDB" id="2393824at2759"/>
<dbReference type="RefSeq" id="XP_037213384.1">
    <property type="nucleotide sequence ID" value="XM_037370383.1"/>
</dbReference>
<dbReference type="Proteomes" id="UP000636479">
    <property type="component" value="Unassembled WGS sequence"/>
</dbReference>
<protein>
    <submittedName>
        <fullName evidence="2">Uncharacterized protein</fullName>
    </submittedName>
</protein>
<dbReference type="AlphaFoldDB" id="A0A8H6VTC9"/>
<evidence type="ECO:0000313" key="3">
    <source>
        <dbReference type="Proteomes" id="UP000636479"/>
    </source>
</evidence>
<keyword evidence="3" id="KW-1185">Reference proteome</keyword>
<name>A0A8H6VTC9_9AGAR</name>
<feature type="region of interest" description="Disordered" evidence="1">
    <location>
        <begin position="1"/>
        <end position="35"/>
    </location>
</feature>
<organism evidence="2 3">
    <name type="scientific">Mycena indigotica</name>
    <dbReference type="NCBI Taxonomy" id="2126181"/>
    <lineage>
        <taxon>Eukaryota</taxon>
        <taxon>Fungi</taxon>
        <taxon>Dikarya</taxon>
        <taxon>Basidiomycota</taxon>
        <taxon>Agaricomycotina</taxon>
        <taxon>Agaricomycetes</taxon>
        <taxon>Agaricomycetidae</taxon>
        <taxon>Agaricales</taxon>
        <taxon>Marasmiineae</taxon>
        <taxon>Mycenaceae</taxon>
        <taxon>Mycena</taxon>
    </lineage>
</organism>
<sequence length="727" mass="82073">MSMQPLQEKEEADYNPEIGAAKEPTHDPPSPVEPPFISAFPPISTAARAYLESLHDQLATLIKTGGFFVPWAGRSPPPSATYSSPDTMTFIEALGLQTMDARDDFNLLTHDLGRFSREPVLKERLLRLFSPKNNKFLVNGSASGKTRLCYEGLCNAWGLYFTIVVDGGRLGSLDIESTVEKCSRGSWSVSAYKLVTQQFGAILLARLLFLLYFLDILSVNGAPLNDQHKLQWLQFQLHPCSVYAEDSPECFFGLAELLIEHDSAYMAKNIANALRQIKKAIGADFEKGFFIVIDEAQEALEQSAMGESLNQHRQPLLVDLLQVWSDMTEGECTFICAGIGIPQTTIVPTGFSWQWTSDTGAFDDPDEYEAYVSKFLPPLLRDSSSGHLLMARMWRWLRGRHRLTDGFLTILICEGLDYPHTCLSDYLKTMTHLRPLDVVQIEETEKTPPGWGWTNRLGRLNTENASTRRCFMAMLLLSHRTPDIKEFVTEALYRTMATHESSPFGAENAELVNRGYGYWTDDKLKVGVLNEPSLLASAARTWFPLPERPYRQEPNRWPATFIGTLDLNPPSTPDGVAHCLVFYFSQVFGTSRLLTDIFKFPHQIPVWARQTARLVRWYCNKEGQPEYSTVDPEEDASRLPLATRCSTLDDTKQWLEHRHGTPFCLSSLPNFDILFSLQLADESFLWVSIRACAIDEPMSDADLSSIVAKTDIDQLFSTQVRFFALTF</sequence>
<reference evidence="2" key="1">
    <citation type="submission" date="2020-05" db="EMBL/GenBank/DDBJ databases">
        <title>Mycena genomes resolve the evolution of fungal bioluminescence.</title>
        <authorList>
            <person name="Tsai I.J."/>
        </authorList>
    </citation>
    <scope>NUCLEOTIDE SEQUENCE</scope>
    <source>
        <strain evidence="2">171206Taipei</strain>
    </source>
</reference>
<comment type="caution">
    <text evidence="2">The sequence shown here is derived from an EMBL/GenBank/DDBJ whole genome shotgun (WGS) entry which is preliminary data.</text>
</comment>
<gene>
    <name evidence="2" type="ORF">MIND_01397400</name>
</gene>